<dbReference type="PROSITE" id="PS51257">
    <property type="entry name" value="PROKAR_LIPOPROTEIN"/>
    <property type="match status" value="1"/>
</dbReference>
<evidence type="ECO:0008006" key="3">
    <source>
        <dbReference type="Google" id="ProtNLM"/>
    </source>
</evidence>
<dbReference type="EMBL" id="MABE01000222">
    <property type="protein sequence ID" value="OUS40884.1"/>
    <property type="molecule type" value="Genomic_DNA"/>
</dbReference>
<reference evidence="2" key="1">
    <citation type="journal article" date="2017" name="Proc. Natl. Acad. Sci. U.S.A.">
        <title>Simulation of Deepwater Horizon oil plume reveals substrate specialization within a complex community of hydrocarbon degraders.</title>
        <authorList>
            <person name="Hu P."/>
            <person name="Dubinsky E.A."/>
            <person name="Probst A.J."/>
            <person name="Wang J."/>
            <person name="Sieber C.M.K."/>
            <person name="Tom L.M."/>
            <person name="Gardinali P."/>
            <person name="Banfield J.F."/>
            <person name="Atlas R.M."/>
            <person name="Andersen G.L."/>
        </authorList>
    </citation>
    <scope>NUCLEOTIDE SEQUENCE [LARGE SCALE GENOMIC DNA]</scope>
</reference>
<sequence length="272" mass="29755">MPFKLIASSVCLVLLLGCVEKEDDEELKTSSDFATSEIEVHYAVEVMVDEEAVENTVHFYANFYGNGQALELTGEDEVSVAINSTSEPLLSEESTGIANYRLVETVDAVAPHYIFDLTRTEQSNAPSSMVIIPQAFQPTHPVASTAVYAVDNAFLLQWQNVGAVDEVDPEAVIDSKQFTVRYDFDCRNGNSNSTAVGSYVEKFIEDDGEHTVNLNKVFGIQSGGSSFGRCGRFDITLIRSDSNDRLDPGLLGGSTVGAQVRYVRELTIEDIL</sequence>
<dbReference type="AlphaFoldDB" id="A0A1Y5HY92"/>
<evidence type="ECO:0000313" key="1">
    <source>
        <dbReference type="EMBL" id="OUS40884.1"/>
    </source>
</evidence>
<dbReference type="Proteomes" id="UP000227088">
    <property type="component" value="Unassembled WGS sequence"/>
</dbReference>
<protein>
    <recommendedName>
        <fullName evidence="3">Lipoprotein</fullName>
    </recommendedName>
</protein>
<accession>A0A1Y5HY92</accession>
<organism evidence="1 2">
    <name type="scientific">Oleispira antarctica</name>
    <dbReference type="NCBI Taxonomy" id="188908"/>
    <lineage>
        <taxon>Bacteria</taxon>
        <taxon>Pseudomonadati</taxon>
        <taxon>Pseudomonadota</taxon>
        <taxon>Gammaproteobacteria</taxon>
        <taxon>Oceanospirillales</taxon>
        <taxon>Oceanospirillaceae</taxon>
        <taxon>Oleispira</taxon>
    </lineage>
</organism>
<evidence type="ECO:0000313" key="2">
    <source>
        <dbReference type="Proteomes" id="UP000227088"/>
    </source>
</evidence>
<comment type="caution">
    <text evidence="1">The sequence shown here is derived from an EMBL/GenBank/DDBJ whole genome shotgun (WGS) entry which is preliminary data.</text>
</comment>
<proteinExistence type="predicted"/>
<gene>
    <name evidence="1" type="ORF">A9R00_03750</name>
</gene>
<name>A0A1Y5HY92_OLEAN</name>